<reference evidence="7 8" key="1">
    <citation type="submission" date="2020-08" db="EMBL/GenBank/DDBJ databases">
        <title>Genomic Encyclopedia of Type Strains, Phase IV (KMG-IV): sequencing the most valuable type-strain genomes for metagenomic binning, comparative biology and taxonomic classification.</title>
        <authorList>
            <person name="Goeker M."/>
        </authorList>
    </citation>
    <scope>NUCLEOTIDE SEQUENCE [LARGE SCALE GENOMIC DNA]</scope>
    <source>
        <strain evidence="7 8">DSM 24661</strain>
    </source>
</reference>
<evidence type="ECO:0000256" key="1">
    <source>
        <dbReference type="ARBA" id="ARBA00004141"/>
    </source>
</evidence>
<feature type="transmembrane region" description="Helical" evidence="6">
    <location>
        <begin position="187"/>
        <end position="206"/>
    </location>
</feature>
<accession>A0A840UQK3</accession>
<evidence type="ECO:0000256" key="4">
    <source>
        <dbReference type="ARBA" id="ARBA00022989"/>
    </source>
</evidence>
<evidence type="ECO:0000256" key="6">
    <source>
        <dbReference type="SAM" id="Phobius"/>
    </source>
</evidence>
<dbReference type="RefSeq" id="WP_183858938.1">
    <property type="nucleotide sequence ID" value="NZ_JACHFH010000002.1"/>
</dbReference>
<dbReference type="Pfam" id="PF03649">
    <property type="entry name" value="UPF0014"/>
    <property type="match status" value="1"/>
</dbReference>
<feature type="transmembrane region" description="Helical" evidence="6">
    <location>
        <begin position="117"/>
        <end position="137"/>
    </location>
</feature>
<keyword evidence="5 6" id="KW-0472">Membrane</keyword>
<comment type="caution">
    <text evidence="7">The sequence shown here is derived from an EMBL/GenBank/DDBJ whole genome shotgun (WGS) entry which is preliminary data.</text>
</comment>
<dbReference type="InterPro" id="IPR005226">
    <property type="entry name" value="UPF0014_fam"/>
</dbReference>
<evidence type="ECO:0000256" key="3">
    <source>
        <dbReference type="ARBA" id="ARBA00022692"/>
    </source>
</evidence>
<keyword evidence="4 6" id="KW-1133">Transmembrane helix</keyword>
<evidence type="ECO:0000313" key="7">
    <source>
        <dbReference type="EMBL" id="MBB5335114.1"/>
    </source>
</evidence>
<dbReference type="EMBL" id="JACHFH010000002">
    <property type="protein sequence ID" value="MBB5335114.1"/>
    <property type="molecule type" value="Genomic_DNA"/>
</dbReference>
<evidence type="ECO:0000256" key="2">
    <source>
        <dbReference type="ARBA" id="ARBA00005268"/>
    </source>
</evidence>
<comment type="subcellular location">
    <subcellularLocation>
        <location evidence="1">Membrane</location>
        <topology evidence="1">Multi-pass membrane protein</topology>
    </subcellularLocation>
</comment>
<gene>
    <name evidence="7" type="ORF">HNR32_000228</name>
</gene>
<dbReference type="Proteomes" id="UP000559117">
    <property type="component" value="Unassembled WGS sequence"/>
</dbReference>
<dbReference type="PANTHER" id="PTHR30028:SF0">
    <property type="entry name" value="PROTEIN ALUMINUM SENSITIVE 3"/>
    <property type="match status" value="1"/>
</dbReference>
<keyword evidence="3 6" id="KW-0812">Transmembrane</keyword>
<feature type="transmembrane region" description="Helical" evidence="6">
    <location>
        <begin position="34"/>
        <end position="53"/>
    </location>
</feature>
<comment type="similarity">
    <text evidence="2">Belongs to the UPF0014 family.</text>
</comment>
<keyword evidence="8" id="KW-1185">Reference proteome</keyword>
<dbReference type="AlphaFoldDB" id="A0A840UQK3"/>
<feature type="transmembrane region" description="Helical" evidence="6">
    <location>
        <begin position="6"/>
        <end position="22"/>
    </location>
</feature>
<feature type="transmembrane region" description="Helical" evidence="6">
    <location>
        <begin position="89"/>
        <end position="111"/>
    </location>
</feature>
<dbReference type="PANTHER" id="PTHR30028">
    <property type="entry name" value="UPF0014 INNER MEMBRANE PROTEIN YBBM-RELATED"/>
    <property type="match status" value="1"/>
</dbReference>
<protein>
    <submittedName>
        <fullName evidence="7">Putative ABC transport system permease protein</fullName>
    </submittedName>
</protein>
<name>A0A840UQK3_9FIRM</name>
<organism evidence="7 8">
    <name type="scientific">Pectinatus brassicae</name>
    <dbReference type="NCBI Taxonomy" id="862415"/>
    <lineage>
        <taxon>Bacteria</taxon>
        <taxon>Bacillati</taxon>
        <taxon>Bacillota</taxon>
        <taxon>Negativicutes</taxon>
        <taxon>Selenomonadales</taxon>
        <taxon>Selenomonadaceae</taxon>
        <taxon>Pectinatus</taxon>
    </lineage>
</organism>
<dbReference type="GO" id="GO:0005886">
    <property type="term" value="C:plasma membrane"/>
    <property type="evidence" value="ECO:0007669"/>
    <property type="project" value="TreeGrafter"/>
</dbReference>
<feature type="transmembrane region" description="Helical" evidence="6">
    <location>
        <begin position="59"/>
        <end position="77"/>
    </location>
</feature>
<proteinExistence type="inferred from homology"/>
<evidence type="ECO:0000313" key="8">
    <source>
        <dbReference type="Proteomes" id="UP000559117"/>
    </source>
</evidence>
<evidence type="ECO:0000256" key="5">
    <source>
        <dbReference type="ARBA" id="ARBA00023136"/>
    </source>
</evidence>
<feature type="transmembrane region" description="Helical" evidence="6">
    <location>
        <begin position="212"/>
        <end position="236"/>
    </location>
</feature>
<sequence>MNNTALILTYILPAIALFISYREKLCLEKDIIIGSIRAVIQLVLIGLALKFIFGINNAYLTSLILLIMIYNACIVAAQRGQGIAHVKAISFTAIFLSLFLTLGSLVLFNAINYTPSQVIPISGMVVGNSMVALGILYRNLISNFADRHDEIEVKLCLGASPHQAAQSLIRNSIKTAMVPTIDSMKTLGIVQLPGMMTGLILAGVAPETAIKYQIMVAFMLTGAITISSFTASYWAYRGFFTNKAQLISK</sequence>